<sequence>MKNADKFTELITDVIPEVVKGPGGGIPGGSGGGGGRGGGGGPPGGGGGGGGSPGGGPMKGELYGDQIVVLRDLDPTDGGGDGEPLLDVNEQLIAVGFDPANLHPTEVDTLFPIFFELVEGEEDDYEIPSVLQPYVQEVELERANVARAPSSVMEKALDAAVEKLLTADVVDTDAAGRLIYSTDDGASFLTIDAPLENLALYQALMTAGADNTWTSVTEAWPEFFQELENWDPSALLGAAWSKEGEITLDAMLYENTTLGVNVVTGGDALVIDYFSFNENGTEAYDYVRSERYADTWIRWIEVEDGAPVYKEATVMEAVFGNEEWGVEDDDGVLEANEDVYLALAPNPDEDPLDPYDDFLFVYESAANDGVNDFAQAADDSRAVIEFMHEFMAVEIAPPEVPEAIA</sequence>
<accession>A0A239CEI9</accession>
<reference evidence="2 3" key="1">
    <citation type="submission" date="2017-06" db="EMBL/GenBank/DDBJ databases">
        <authorList>
            <person name="Kim H.J."/>
            <person name="Triplett B.A."/>
        </authorList>
    </citation>
    <scope>NUCLEOTIDE SEQUENCE [LARGE SCALE GENOMIC DNA]</scope>
    <source>
        <strain evidence="2 3">DSM 29339</strain>
    </source>
</reference>
<feature type="compositionally biased region" description="Gly residues" evidence="1">
    <location>
        <begin position="21"/>
        <end position="58"/>
    </location>
</feature>
<dbReference type="AlphaFoldDB" id="A0A239CEI9"/>
<keyword evidence="3" id="KW-1185">Reference proteome</keyword>
<feature type="region of interest" description="Disordered" evidence="1">
    <location>
        <begin position="17"/>
        <end position="61"/>
    </location>
</feature>
<organism evidence="2 3">
    <name type="scientific">Tropicimonas sediminicola</name>
    <dbReference type="NCBI Taxonomy" id="1031541"/>
    <lineage>
        <taxon>Bacteria</taxon>
        <taxon>Pseudomonadati</taxon>
        <taxon>Pseudomonadota</taxon>
        <taxon>Alphaproteobacteria</taxon>
        <taxon>Rhodobacterales</taxon>
        <taxon>Roseobacteraceae</taxon>
        <taxon>Tropicimonas</taxon>
    </lineage>
</organism>
<evidence type="ECO:0000256" key="1">
    <source>
        <dbReference type="SAM" id="MobiDB-lite"/>
    </source>
</evidence>
<evidence type="ECO:0000313" key="2">
    <source>
        <dbReference type="EMBL" id="SNS18510.1"/>
    </source>
</evidence>
<gene>
    <name evidence="2" type="ORF">SAMN05421757_101246</name>
</gene>
<protein>
    <submittedName>
        <fullName evidence="2">Uncharacterized protein</fullName>
    </submittedName>
</protein>
<proteinExistence type="predicted"/>
<dbReference type="OrthoDB" id="1122998at2"/>
<dbReference type="Proteomes" id="UP000198426">
    <property type="component" value="Unassembled WGS sequence"/>
</dbReference>
<name>A0A239CEI9_9RHOB</name>
<dbReference type="EMBL" id="FZOY01000001">
    <property type="protein sequence ID" value="SNS18510.1"/>
    <property type="molecule type" value="Genomic_DNA"/>
</dbReference>
<evidence type="ECO:0000313" key="3">
    <source>
        <dbReference type="Proteomes" id="UP000198426"/>
    </source>
</evidence>